<reference evidence="2 3" key="1">
    <citation type="submission" date="2018-11" db="EMBL/GenBank/DDBJ databases">
        <title>Genomic Encyclopedia of Type Strains, Phase IV (KMG-IV): sequencing the most valuable type-strain genomes for metagenomic binning, comparative biology and taxonomic classification.</title>
        <authorList>
            <person name="Goeker M."/>
        </authorList>
    </citation>
    <scope>NUCLEOTIDE SEQUENCE [LARGE SCALE GENOMIC DNA]</scope>
    <source>
        <strain evidence="2 3">DSM 5900</strain>
    </source>
</reference>
<dbReference type="SUPFAM" id="SSF54637">
    <property type="entry name" value="Thioesterase/thiol ester dehydrase-isomerase"/>
    <property type="match status" value="1"/>
</dbReference>
<feature type="domain" description="MaoC-like" evidence="1">
    <location>
        <begin position="18"/>
        <end position="130"/>
    </location>
</feature>
<dbReference type="PANTHER" id="PTHR43664:SF1">
    <property type="entry name" value="BETA-METHYLMALYL-COA DEHYDRATASE"/>
    <property type="match status" value="1"/>
</dbReference>
<proteinExistence type="predicted"/>
<gene>
    <name evidence="2" type="ORF">EDC65_5297</name>
</gene>
<sequence>MGDPASMVDLHYEDIVVGDGVETQAHTITMDDILGFAAVTRDHHPLHVDPDYCSRTEFGRPIAHGLYGLALIEGLKSELKLYENTSIASLGWDKVSFRAPAFVGDRVHVRMRFLAKRPSRDPARGIVTEGVELLNQDGRVVVAGEHVTMVKCRAAAS</sequence>
<protein>
    <submittedName>
        <fullName evidence="2">Acyl dehydratase</fullName>
    </submittedName>
</protein>
<dbReference type="InterPro" id="IPR002539">
    <property type="entry name" value="MaoC-like_dom"/>
</dbReference>
<dbReference type="Gene3D" id="3.10.129.10">
    <property type="entry name" value="Hotdog Thioesterase"/>
    <property type="match status" value="1"/>
</dbReference>
<name>A0A3N1KRM5_9PROT</name>
<dbReference type="AlphaFoldDB" id="A0A3N1KRM5"/>
<organism evidence="2 3">
    <name type="scientific">Stella humosa</name>
    <dbReference type="NCBI Taxonomy" id="94"/>
    <lineage>
        <taxon>Bacteria</taxon>
        <taxon>Pseudomonadati</taxon>
        <taxon>Pseudomonadota</taxon>
        <taxon>Alphaproteobacteria</taxon>
        <taxon>Rhodospirillales</taxon>
        <taxon>Stellaceae</taxon>
        <taxon>Stella</taxon>
    </lineage>
</organism>
<dbReference type="OrthoDB" id="9796589at2"/>
<accession>A0A3N1KRM5</accession>
<dbReference type="InterPro" id="IPR052342">
    <property type="entry name" value="MCH/BMMD"/>
</dbReference>
<dbReference type="EMBL" id="RJKX01000018">
    <property type="protein sequence ID" value="ROP81439.1"/>
    <property type="molecule type" value="Genomic_DNA"/>
</dbReference>
<comment type="caution">
    <text evidence="2">The sequence shown here is derived from an EMBL/GenBank/DDBJ whole genome shotgun (WGS) entry which is preliminary data.</text>
</comment>
<evidence type="ECO:0000313" key="3">
    <source>
        <dbReference type="Proteomes" id="UP000278222"/>
    </source>
</evidence>
<dbReference type="Pfam" id="PF01575">
    <property type="entry name" value="MaoC_dehydratas"/>
    <property type="match status" value="1"/>
</dbReference>
<dbReference type="PANTHER" id="PTHR43664">
    <property type="entry name" value="MONOAMINE OXIDASE-RELATED"/>
    <property type="match status" value="1"/>
</dbReference>
<evidence type="ECO:0000313" key="2">
    <source>
        <dbReference type="EMBL" id="ROP81439.1"/>
    </source>
</evidence>
<dbReference type="InterPro" id="IPR029069">
    <property type="entry name" value="HotDog_dom_sf"/>
</dbReference>
<keyword evidence="3" id="KW-1185">Reference proteome</keyword>
<dbReference type="RefSeq" id="WP_123695309.1">
    <property type="nucleotide sequence ID" value="NZ_AP019700.1"/>
</dbReference>
<evidence type="ECO:0000259" key="1">
    <source>
        <dbReference type="Pfam" id="PF01575"/>
    </source>
</evidence>
<dbReference type="Proteomes" id="UP000278222">
    <property type="component" value="Unassembled WGS sequence"/>
</dbReference>